<proteinExistence type="predicted"/>
<evidence type="ECO:0000313" key="3">
    <source>
        <dbReference type="Proteomes" id="UP000095282"/>
    </source>
</evidence>
<evidence type="ECO:0000256" key="1">
    <source>
        <dbReference type="SAM" id="Phobius"/>
    </source>
</evidence>
<keyword evidence="1" id="KW-0472">Membrane</keyword>
<keyword evidence="2" id="KW-0732">Signal</keyword>
<feature type="transmembrane region" description="Helical" evidence="1">
    <location>
        <begin position="84"/>
        <end position="110"/>
    </location>
</feature>
<keyword evidence="3" id="KW-1185">Reference proteome</keyword>
<feature type="transmembrane region" description="Helical" evidence="1">
    <location>
        <begin position="130"/>
        <end position="159"/>
    </location>
</feature>
<keyword evidence="1" id="KW-0812">Transmembrane</keyword>
<sequence>MVITFAICGIIFTSVEVIARPFAHNYNKSGFYSVSFYLLCMPDNYGDELMKDIILNTYGLAIEDLARFIMIPYSSDNSLRWENIIFFSFGVFSIWFHYAIMLYCGFKMHFNMKQELKKFSASHRRLQKQFFYALVAQSLGPTFLLVLPVAPILIAPLLSPHLKLEFSWQTGWLYSIVGLYPPFDSISFILIVSEYKRVVKKQFCFMYTVKKDKNLQQFSVTL</sequence>
<feature type="signal peptide" evidence="2">
    <location>
        <begin position="1"/>
        <end position="19"/>
    </location>
</feature>
<dbReference type="Pfam" id="PF10326">
    <property type="entry name" value="7TM_GPCR_Str"/>
    <property type="match status" value="1"/>
</dbReference>
<dbReference type="Proteomes" id="UP000095282">
    <property type="component" value="Unplaced"/>
</dbReference>
<feature type="chain" id="PRO_5009306966" evidence="2">
    <location>
        <begin position="20"/>
        <end position="222"/>
    </location>
</feature>
<feature type="transmembrane region" description="Helical" evidence="1">
    <location>
        <begin position="171"/>
        <end position="192"/>
    </location>
</feature>
<dbReference type="STRING" id="1561998.A0A1I7T213"/>
<reference evidence="4" key="1">
    <citation type="submission" date="2016-11" db="UniProtKB">
        <authorList>
            <consortium name="WormBaseParasite"/>
        </authorList>
    </citation>
    <scope>IDENTIFICATION</scope>
</reference>
<keyword evidence="1" id="KW-1133">Transmembrane helix</keyword>
<dbReference type="PANTHER" id="PTHR46178:SF3">
    <property type="entry name" value="SEVEN TM RECEPTOR"/>
    <property type="match status" value="1"/>
</dbReference>
<organism evidence="3 4">
    <name type="scientific">Caenorhabditis tropicalis</name>
    <dbReference type="NCBI Taxonomy" id="1561998"/>
    <lineage>
        <taxon>Eukaryota</taxon>
        <taxon>Metazoa</taxon>
        <taxon>Ecdysozoa</taxon>
        <taxon>Nematoda</taxon>
        <taxon>Chromadorea</taxon>
        <taxon>Rhabditida</taxon>
        <taxon>Rhabditina</taxon>
        <taxon>Rhabditomorpha</taxon>
        <taxon>Rhabditoidea</taxon>
        <taxon>Rhabditidae</taxon>
        <taxon>Peloderinae</taxon>
        <taxon>Caenorhabditis</taxon>
    </lineage>
</organism>
<dbReference type="SUPFAM" id="SSF81321">
    <property type="entry name" value="Family A G protein-coupled receptor-like"/>
    <property type="match status" value="1"/>
</dbReference>
<dbReference type="InterPro" id="IPR019428">
    <property type="entry name" value="7TM_GPCR_serpentine_rcpt_Str"/>
</dbReference>
<dbReference type="PANTHER" id="PTHR46178">
    <property type="entry name" value="SEVEN TM RECEPTOR"/>
    <property type="match status" value="1"/>
</dbReference>
<dbReference type="AlphaFoldDB" id="A0A1I7T213"/>
<dbReference type="WBParaSite" id="Csp11.Scaffold472.g1663.t1">
    <property type="protein sequence ID" value="Csp11.Scaffold472.g1663.t1"/>
    <property type="gene ID" value="Csp11.Scaffold472.g1663"/>
</dbReference>
<protein>
    <submittedName>
        <fullName evidence="4">Seven TM Receptor</fullName>
    </submittedName>
</protein>
<evidence type="ECO:0000256" key="2">
    <source>
        <dbReference type="SAM" id="SignalP"/>
    </source>
</evidence>
<evidence type="ECO:0000313" key="4">
    <source>
        <dbReference type="WBParaSite" id="Csp11.Scaffold472.g1663.t1"/>
    </source>
</evidence>
<accession>A0A1I7T213</accession>
<name>A0A1I7T213_9PELO</name>